<name>A0A0W0WS17_9GAMM</name>
<organism evidence="2 3">
    <name type="scientific">Legionella nautarum</name>
    <dbReference type="NCBI Taxonomy" id="45070"/>
    <lineage>
        <taxon>Bacteria</taxon>
        <taxon>Pseudomonadati</taxon>
        <taxon>Pseudomonadota</taxon>
        <taxon>Gammaproteobacteria</taxon>
        <taxon>Legionellales</taxon>
        <taxon>Legionellaceae</taxon>
        <taxon>Legionella</taxon>
    </lineage>
</organism>
<evidence type="ECO:0000313" key="2">
    <source>
        <dbReference type="EMBL" id="KTD35107.1"/>
    </source>
</evidence>
<gene>
    <name evidence="2" type="ORF">Lnau_1997</name>
</gene>
<dbReference type="PATRIC" id="fig|45070.6.peg.2104"/>
<reference evidence="2 3" key="1">
    <citation type="submission" date="2015-11" db="EMBL/GenBank/DDBJ databases">
        <title>Genomic analysis of 38 Legionella species identifies large and diverse effector repertoires.</title>
        <authorList>
            <person name="Burstein D."/>
            <person name="Amaro F."/>
            <person name="Zusman T."/>
            <person name="Lifshitz Z."/>
            <person name="Cohen O."/>
            <person name="Gilbert J.A."/>
            <person name="Pupko T."/>
            <person name="Shuman H.A."/>
            <person name="Segal G."/>
        </authorList>
    </citation>
    <scope>NUCLEOTIDE SEQUENCE [LARGE SCALE GENOMIC DNA]</scope>
    <source>
        <strain evidence="2 3">ATCC 49506</strain>
    </source>
</reference>
<feature type="coiled-coil region" evidence="1">
    <location>
        <begin position="447"/>
        <end position="491"/>
    </location>
</feature>
<proteinExistence type="predicted"/>
<sequence>MFSLNENNQLDNPLIIKDIVVVSPKTEKDKVPPTGEFGTIPDLANLMSPKNHRKLAQFKWAQEDRLYSTIKSLVHYATDRHQEQNCGDTNQILPSKENAVTRLVTNEFAFYTAIPFSIEEFAHLQERIAALAERSPENLHLILSSFALLTPDKKVMDVVVHVQCGKNPKFNFIVKNNTADSDPQYSDYSVSADEKIKRKKLFPNVDINDQETKLDSYEIRVNGVKHQFSYNNIVECMTAGGVPFFTAIDICLDHEFEVAKNNANKLIDDLHESYLRGEYRGYISLLVSYLVTSNYINVKRKYGLGVITQADPIQSLKECKEQTEKSSFKEIKLPFGPPLIIIETSPLECGEWPEQQRARVIAHNNDVLGIENPKGETKKIKKALSHDMMDELSSDESDEEGKPRDNDILEDIITSLKQCEKGYAGHSAPLLSWMTTQSIDPLATKHKVFLKNELKQLREQIKKILKSSRIINKAEQAHKLLSATLQSITDKDDNLRHTRVFQLCEMNMKSIEAEYPDLRRNLPTQSF</sequence>
<keyword evidence="3" id="KW-1185">Reference proteome</keyword>
<dbReference type="OrthoDB" id="5634552at2"/>
<dbReference type="RefSeq" id="WP_058505007.1">
    <property type="nucleotide sequence ID" value="NZ_CAAAIF010000010.1"/>
</dbReference>
<comment type="caution">
    <text evidence="2">The sequence shown here is derived from an EMBL/GenBank/DDBJ whole genome shotgun (WGS) entry which is preliminary data.</text>
</comment>
<evidence type="ECO:0000313" key="3">
    <source>
        <dbReference type="Proteomes" id="UP000054725"/>
    </source>
</evidence>
<keyword evidence="1" id="KW-0175">Coiled coil</keyword>
<dbReference type="Proteomes" id="UP000054725">
    <property type="component" value="Unassembled WGS sequence"/>
</dbReference>
<evidence type="ECO:0000256" key="1">
    <source>
        <dbReference type="SAM" id="Coils"/>
    </source>
</evidence>
<dbReference type="EMBL" id="LNYO01000017">
    <property type="protein sequence ID" value="KTD35107.1"/>
    <property type="molecule type" value="Genomic_DNA"/>
</dbReference>
<protein>
    <submittedName>
        <fullName evidence="2">Uncharacterized protein</fullName>
    </submittedName>
</protein>
<accession>A0A0W0WS17</accession>
<dbReference type="AlphaFoldDB" id="A0A0W0WS17"/>